<reference evidence="5" key="1">
    <citation type="journal article" date="2019" name="Int. J. Syst. Evol. Microbiol.">
        <title>The Global Catalogue of Microorganisms (GCM) 10K type strain sequencing project: providing services to taxonomists for standard genome sequencing and annotation.</title>
        <authorList>
            <consortium name="The Broad Institute Genomics Platform"/>
            <consortium name="The Broad Institute Genome Sequencing Center for Infectious Disease"/>
            <person name="Wu L."/>
            <person name="Ma J."/>
        </authorList>
    </citation>
    <scope>NUCLEOTIDE SEQUENCE [LARGE SCALE GENOMIC DNA]</scope>
    <source>
        <strain evidence="5">JCM 3369</strain>
    </source>
</reference>
<feature type="compositionally biased region" description="Polar residues" evidence="2">
    <location>
        <begin position="1"/>
        <end position="17"/>
    </location>
</feature>
<feature type="compositionally biased region" description="Basic and acidic residues" evidence="2">
    <location>
        <begin position="167"/>
        <end position="185"/>
    </location>
</feature>
<evidence type="ECO:0000313" key="5">
    <source>
        <dbReference type="Proteomes" id="UP001596380"/>
    </source>
</evidence>
<dbReference type="InterPro" id="IPR052916">
    <property type="entry name" value="Type-I_RE_MTase_Subunit"/>
</dbReference>
<dbReference type="PANTHER" id="PTHR42998:SF1">
    <property type="entry name" value="TYPE I RESTRICTION ENZYME HINDI METHYLASE SUBUNIT"/>
    <property type="match status" value="1"/>
</dbReference>
<dbReference type="RefSeq" id="WP_241683158.1">
    <property type="nucleotide sequence ID" value="NZ_JBHSXS010000054.1"/>
</dbReference>
<feature type="domain" description="DNA methylase adenine-specific" evidence="3">
    <location>
        <begin position="240"/>
        <end position="345"/>
    </location>
</feature>
<dbReference type="PANTHER" id="PTHR42998">
    <property type="entry name" value="TYPE I RESTRICTION ENZYME HINDVIIP M PROTEIN-RELATED"/>
    <property type="match status" value="1"/>
</dbReference>
<evidence type="ECO:0000259" key="3">
    <source>
        <dbReference type="Pfam" id="PF02384"/>
    </source>
</evidence>
<feature type="compositionally biased region" description="Gly residues" evidence="2">
    <location>
        <begin position="77"/>
        <end position="87"/>
    </location>
</feature>
<feature type="compositionally biased region" description="Low complexity" evidence="2">
    <location>
        <begin position="18"/>
        <end position="41"/>
    </location>
</feature>
<evidence type="ECO:0000256" key="1">
    <source>
        <dbReference type="ARBA" id="ARBA00022747"/>
    </source>
</evidence>
<evidence type="ECO:0000313" key="4">
    <source>
        <dbReference type="EMBL" id="MFC6886491.1"/>
    </source>
</evidence>
<protein>
    <submittedName>
        <fullName evidence="4">N-6 DNA methylase</fullName>
    </submittedName>
</protein>
<proteinExistence type="predicted"/>
<keyword evidence="4" id="KW-0489">Methyltransferase</keyword>
<feature type="compositionally biased region" description="Pro residues" evidence="2">
    <location>
        <begin position="50"/>
        <end position="70"/>
    </location>
</feature>
<dbReference type="InterPro" id="IPR029063">
    <property type="entry name" value="SAM-dependent_MTases_sf"/>
</dbReference>
<dbReference type="Gene3D" id="3.40.50.150">
    <property type="entry name" value="Vaccinia Virus protein VP39"/>
    <property type="match status" value="1"/>
</dbReference>
<organism evidence="4 5">
    <name type="scientific">Actinomadura yumaensis</name>
    <dbReference type="NCBI Taxonomy" id="111807"/>
    <lineage>
        <taxon>Bacteria</taxon>
        <taxon>Bacillati</taxon>
        <taxon>Actinomycetota</taxon>
        <taxon>Actinomycetes</taxon>
        <taxon>Streptosporangiales</taxon>
        <taxon>Thermomonosporaceae</taxon>
        <taxon>Actinomadura</taxon>
    </lineage>
</organism>
<keyword evidence="5" id="KW-1185">Reference proteome</keyword>
<keyword evidence="4" id="KW-0808">Transferase</keyword>
<dbReference type="PROSITE" id="PS00092">
    <property type="entry name" value="N6_MTASE"/>
    <property type="match status" value="1"/>
</dbReference>
<feature type="region of interest" description="Disordered" evidence="2">
    <location>
        <begin position="1"/>
        <end position="233"/>
    </location>
</feature>
<dbReference type="Proteomes" id="UP001596380">
    <property type="component" value="Unassembled WGS sequence"/>
</dbReference>
<feature type="compositionally biased region" description="Low complexity" evidence="2">
    <location>
        <begin position="210"/>
        <end position="229"/>
    </location>
</feature>
<evidence type="ECO:0000256" key="2">
    <source>
        <dbReference type="SAM" id="MobiDB-lite"/>
    </source>
</evidence>
<keyword evidence="1" id="KW-0680">Restriction system</keyword>
<dbReference type="GO" id="GO:0008168">
    <property type="term" value="F:methyltransferase activity"/>
    <property type="evidence" value="ECO:0007669"/>
    <property type="project" value="UniProtKB-KW"/>
</dbReference>
<comment type="caution">
    <text evidence="4">The sequence shown here is derived from an EMBL/GenBank/DDBJ whole genome shotgun (WGS) entry which is preliminary data.</text>
</comment>
<dbReference type="InterPro" id="IPR002052">
    <property type="entry name" value="DNA_methylase_N6_adenine_CS"/>
</dbReference>
<dbReference type="EMBL" id="JBHSXS010000054">
    <property type="protein sequence ID" value="MFC6886491.1"/>
    <property type="molecule type" value="Genomic_DNA"/>
</dbReference>
<gene>
    <name evidence="4" type="ORF">ACFQKB_42490</name>
</gene>
<dbReference type="Pfam" id="PF02384">
    <property type="entry name" value="N6_Mtase"/>
    <property type="match status" value="1"/>
</dbReference>
<sequence>MSDAPTTLLGQDLDPSSTRIAAARLRLRTTQRPPTAPAPAHGPEHRPGPEHGPAPRPDLGPEPAPAPGARPTPRLGPGLGPGLGPEQGPGPAPGPAPGRGSGPTHGPVPKPELGTEPAPAPGSGPGPEEAPEQGPALRPELGLGPEQGPAPEVGPGPEQGSGLAAEQQREPEHEARAGEEVRSESEAGDGEAEPRAGEAGLRAAETGPRAGEAGSGAAETGPQSAEAGYGAAGAGAGEVGKVEVRAGDSLRGAAFGGGVADVVVCDPPFAGVGWDPDAVAADPRWEYGLPSRAESELAWVQHALWCVKPGGLAIVLMPAVAAARRSGRRVRAQLLRRGALRAVLSVDGHHLWLLRHPEGGAPSSVLMGEADGAEELVGLWREFQRRPDIDRPGVGRGVPVIELLDDDVDLRPGRHLSPSGVEETAERFAETWGRLSRLIDGFGELAPRAEPARRDVPMVSVAELERLGSLHLRPVTGRDGTGDSPVLTVEDVLAGRGPTGRGTAGARSVVGQSGDVAVVTGPRLAARVIERDGTVLGPHLVLVSMRDVDPYFFAGVLRSSGNARAAASATTGGRADLNRVQIPRLPLDEQRALGQMLRRGQELEAALRTAADLSGELVQLLADGVALGRLRQEGS</sequence>
<dbReference type="InterPro" id="IPR003356">
    <property type="entry name" value="DNA_methylase_A-5"/>
</dbReference>
<dbReference type="SUPFAM" id="SSF53335">
    <property type="entry name" value="S-adenosyl-L-methionine-dependent methyltransferases"/>
    <property type="match status" value="1"/>
</dbReference>
<name>A0ABW2D0X2_9ACTN</name>
<dbReference type="GO" id="GO:0032259">
    <property type="term" value="P:methylation"/>
    <property type="evidence" value="ECO:0007669"/>
    <property type="project" value="UniProtKB-KW"/>
</dbReference>
<accession>A0ABW2D0X2</accession>